<dbReference type="AlphaFoldDB" id="A0A0E9QVW2"/>
<evidence type="ECO:0000313" key="1">
    <source>
        <dbReference type="EMBL" id="JAH20597.1"/>
    </source>
</evidence>
<reference evidence="1" key="1">
    <citation type="submission" date="2014-11" db="EMBL/GenBank/DDBJ databases">
        <authorList>
            <person name="Amaro Gonzalez C."/>
        </authorList>
    </citation>
    <scope>NUCLEOTIDE SEQUENCE</scope>
</reference>
<organism evidence="1">
    <name type="scientific">Anguilla anguilla</name>
    <name type="common">European freshwater eel</name>
    <name type="synonym">Muraena anguilla</name>
    <dbReference type="NCBI Taxonomy" id="7936"/>
    <lineage>
        <taxon>Eukaryota</taxon>
        <taxon>Metazoa</taxon>
        <taxon>Chordata</taxon>
        <taxon>Craniata</taxon>
        <taxon>Vertebrata</taxon>
        <taxon>Euteleostomi</taxon>
        <taxon>Actinopterygii</taxon>
        <taxon>Neopterygii</taxon>
        <taxon>Teleostei</taxon>
        <taxon>Anguilliformes</taxon>
        <taxon>Anguillidae</taxon>
        <taxon>Anguilla</taxon>
    </lineage>
</organism>
<dbReference type="EMBL" id="GBXM01087980">
    <property type="protein sequence ID" value="JAH20597.1"/>
    <property type="molecule type" value="Transcribed_RNA"/>
</dbReference>
<reference evidence="1" key="2">
    <citation type="journal article" date="2015" name="Fish Shellfish Immunol.">
        <title>Early steps in the European eel (Anguilla anguilla)-Vibrio vulnificus interaction in the gills: Role of the RtxA13 toxin.</title>
        <authorList>
            <person name="Callol A."/>
            <person name="Pajuelo D."/>
            <person name="Ebbesson L."/>
            <person name="Teles M."/>
            <person name="MacKenzie S."/>
            <person name="Amaro C."/>
        </authorList>
    </citation>
    <scope>NUCLEOTIDE SEQUENCE</scope>
</reference>
<proteinExistence type="predicted"/>
<name>A0A0E9QVW2_ANGAN</name>
<sequence>MFCSIHSVKRYTSITLSVSVGQAANT</sequence>
<protein>
    <submittedName>
        <fullName evidence="1">Uncharacterized protein</fullName>
    </submittedName>
</protein>
<accession>A0A0E9QVW2</accession>